<dbReference type="InterPro" id="IPR053733">
    <property type="entry name" value="Heme_Transport_Util_sf"/>
</dbReference>
<dbReference type="Proteomes" id="UP000293465">
    <property type="component" value="Unassembled WGS sequence"/>
</dbReference>
<comment type="caution">
    <text evidence="1">The sequence shown here is derived from an EMBL/GenBank/DDBJ whole genome shotgun (WGS) entry which is preliminary data.</text>
</comment>
<proteinExistence type="predicted"/>
<dbReference type="PIRSF" id="PIRSF030840">
    <property type="entry name" value="DUF1008"/>
    <property type="match status" value="1"/>
</dbReference>
<dbReference type="AlphaFoldDB" id="A0A4Q5KL16"/>
<dbReference type="NCBIfam" id="TIGR04108">
    <property type="entry name" value="HutX"/>
    <property type="match status" value="1"/>
</dbReference>
<name>A0A4Q5KL16_9GAMM</name>
<dbReference type="CDD" id="cd16829">
    <property type="entry name" value="ChuX_HutX-like"/>
    <property type="match status" value="1"/>
</dbReference>
<dbReference type="Gene3D" id="3.40.1570.10">
    <property type="entry name" value="HemS/ChuS/ChuX like domains"/>
    <property type="match status" value="1"/>
</dbReference>
<sequence length="178" mass="20111">MNMLHKFNQHNKSIPVNKHVIELLENDPSLLPSDIAKQLSISEVEVVKSLPKEMVTMVSGLKTQEILEGLAGFGEVTTIVHSFGSIFEVKAPFPKGKVAHGYYNLMGREGQLHGHLKLDLIQDIALISKPFRGTESHYFGFFNHEGHSVFKIYLGRDKKRQLIPEQVAAFTVLKQEYK</sequence>
<dbReference type="Pfam" id="PF06228">
    <property type="entry name" value="ChuX_HutX"/>
    <property type="match status" value="1"/>
</dbReference>
<dbReference type="InterPro" id="IPR010413">
    <property type="entry name" value="HutX-like"/>
</dbReference>
<accession>A0A4Q5KL16</accession>
<dbReference type="SUPFAM" id="SSF144064">
    <property type="entry name" value="Heme iron utilization protein-like"/>
    <property type="match status" value="1"/>
</dbReference>
<gene>
    <name evidence="1" type="primary">hutX</name>
    <name evidence="1" type="ORF">ERW49_07905</name>
</gene>
<organism evidence="1 2">
    <name type="scientific">Aliivibrio finisterrensis</name>
    <dbReference type="NCBI Taxonomy" id="511998"/>
    <lineage>
        <taxon>Bacteria</taxon>
        <taxon>Pseudomonadati</taxon>
        <taxon>Pseudomonadota</taxon>
        <taxon>Gammaproteobacteria</taxon>
        <taxon>Vibrionales</taxon>
        <taxon>Vibrionaceae</taxon>
        <taxon>Aliivibrio</taxon>
    </lineage>
</organism>
<protein>
    <submittedName>
        <fullName evidence="1">Heme utilization cystosolic carrier protein HutX</fullName>
    </submittedName>
</protein>
<reference evidence="1 2" key="1">
    <citation type="submission" date="2019-02" db="EMBL/GenBank/DDBJ databases">
        <title>Genome sequences of Aliivibrio finisterrensis strains from farmed Atlantic salmon.</title>
        <authorList>
            <person name="Bowman J.P."/>
        </authorList>
    </citation>
    <scope>NUCLEOTIDE SEQUENCE [LARGE SCALE GENOMIC DNA]</scope>
    <source>
        <strain evidence="1 2">A32</strain>
    </source>
</reference>
<dbReference type="OrthoDB" id="8781266at2"/>
<evidence type="ECO:0000313" key="1">
    <source>
        <dbReference type="EMBL" id="RYU47047.1"/>
    </source>
</evidence>
<dbReference type="EMBL" id="SEZJ01000005">
    <property type="protein sequence ID" value="RYU47047.1"/>
    <property type="molecule type" value="Genomic_DNA"/>
</dbReference>
<evidence type="ECO:0000313" key="2">
    <source>
        <dbReference type="Proteomes" id="UP000293465"/>
    </source>
</evidence>